<reference evidence="3 4" key="1">
    <citation type="submission" date="2018-09" db="EMBL/GenBank/DDBJ databases">
        <title>Nocardia yunnanensis sp. nov., an actinomycete isolated from a soil sample.</title>
        <authorList>
            <person name="Zhang J."/>
        </authorList>
    </citation>
    <scope>NUCLEOTIDE SEQUENCE [LARGE SCALE GENOMIC DNA]</scope>
    <source>
        <strain evidence="3 4">CFHS0054</strain>
    </source>
</reference>
<keyword evidence="4" id="KW-1185">Reference proteome</keyword>
<dbReference type="GO" id="GO:0016740">
    <property type="term" value="F:transferase activity"/>
    <property type="evidence" value="ECO:0007669"/>
    <property type="project" value="UniProtKB-KW"/>
</dbReference>
<dbReference type="PANTHER" id="PTHR48090">
    <property type="entry name" value="UNDECAPRENYL-PHOSPHATE 4-DEOXY-4-FORMAMIDO-L-ARABINOSE TRANSFERASE-RELATED"/>
    <property type="match status" value="1"/>
</dbReference>
<evidence type="ECO:0000259" key="2">
    <source>
        <dbReference type="Pfam" id="PF00535"/>
    </source>
</evidence>
<keyword evidence="3" id="KW-0808">Transferase</keyword>
<dbReference type="Gene3D" id="3.90.550.10">
    <property type="entry name" value="Spore Coat Polysaccharide Biosynthesis Protein SpsA, Chain A"/>
    <property type="match status" value="1"/>
</dbReference>
<dbReference type="Pfam" id="PF00535">
    <property type="entry name" value="Glycos_transf_2"/>
    <property type="match status" value="1"/>
</dbReference>
<evidence type="ECO:0000313" key="4">
    <source>
        <dbReference type="Proteomes" id="UP000267164"/>
    </source>
</evidence>
<dbReference type="RefSeq" id="WP_120739448.1">
    <property type="nucleotide sequence ID" value="NZ_CP032568.1"/>
</dbReference>
<dbReference type="SUPFAM" id="SSF53448">
    <property type="entry name" value="Nucleotide-diphospho-sugar transferases"/>
    <property type="match status" value="1"/>
</dbReference>
<dbReference type="InterPro" id="IPR001173">
    <property type="entry name" value="Glyco_trans_2-like"/>
</dbReference>
<dbReference type="InterPro" id="IPR050256">
    <property type="entry name" value="Glycosyltransferase_2"/>
</dbReference>
<dbReference type="Proteomes" id="UP000267164">
    <property type="component" value="Chromosome"/>
</dbReference>
<sequence>MTERDFEPGVTVVIPCRDEAEALPGVLSAIPSGYRVIVVDNGSSDGTAAVARAAGATVVTESTPGYGSAVHAGVDAARTELVAVLDGDGSLDPGELPRLVAEFGPGVDMVVGRRRAAVAGALPLHARIGNWAFAFRLRRRYGLPVHDIAAMRVARRDRLQALGHLHARSGYPLALLTGAARAGWLVLERDITYRPRTHGESKVSGSWLGTLRAARDFWSVR</sequence>
<protein>
    <submittedName>
        <fullName evidence="3">Glycosyltransferase family 2 protein</fullName>
    </submittedName>
</protein>
<accession>A0A386ZHY3</accession>
<dbReference type="KEGG" id="nyu:D7D52_22750"/>
<name>A0A386ZHY3_9NOCA</name>
<feature type="domain" description="Glycosyltransferase 2-like" evidence="2">
    <location>
        <begin position="11"/>
        <end position="159"/>
    </location>
</feature>
<dbReference type="AlphaFoldDB" id="A0A386ZHY3"/>
<dbReference type="PANTHER" id="PTHR48090:SF7">
    <property type="entry name" value="RFBJ PROTEIN"/>
    <property type="match status" value="1"/>
</dbReference>
<evidence type="ECO:0000256" key="1">
    <source>
        <dbReference type="ARBA" id="ARBA00006739"/>
    </source>
</evidence>
<comment type="similarity">
    <text evidence="1">Belongs to the glycosyltransferase 2 family.</text>
</comment>
<dbReference type="InterPro" id="IPR029044">
    <property type="entry name" value="Nucleotide-diphossugar_trans"/>
</dbReference>
<dbReference type="EMBL" id="CP032568">
    <property type="protein sequence ID" value="AYF76185.1"/>
    <property type="molecule type" value="Genomic_DNA"/>
</dbReference>
<gene>
    <name evidence="3" type="ORF">D7D52_22750</name>
</gene>
<dbReference type="CDD" id="cd04179">
    <property type="entry name" value="DPM_DPG-synthase_like"/>
    <property type="match status" value="1"/>
</dbReference>
<evidence type="ECO:0000313" key="3">
    <source>
        <dbReference type="EMBL" id="AYF76185.1"/>
    </source>
</evidence>
<organism evidence="3 4">
    <name type="scientific">Nocardia yunnanensis</name>
    <dbReference type="NCBI Taxonomy" id="2382165"/>
    <lineage>
        <taxon>Bacteria</taxon>
        <taxon>Bacillati</taxon>
        <taxon>Actinomycetota</taxon>
        <taxon>Actinomycetes</taxon>
        <taxon>Mycobacteriales</taxon>
        <taxon>Nocardiaceae</taxon>
        <taxon>Nocardia</taxon>
    </lineage>
</organism>
<dbReference type="OrthoDB" id="9797819at2"/>
<proteinExistence type="inferred from homology"/>